<evidence type="ECO:0000313" key="2">
    <source>
        <dbReference type="Proteomes" id="UP000250043"/>
    </source>
</evidence>
<protein>
    <submittedName>
        <fullName evidence="1">Uncharacterized protein</fullName>
    </submittedName>
</protein>
<dbReference type="EMBL" id="KV722561">
    <property type="protein sequence ID" value="OCH85814.1"/>
    <property type="molecule type" value="Genomic_DNA"/>
</dbReference>
<reference evidence="1 2" key="1">
    <citation type="submission" date="2016-07" db="EMBL/GenBank/DDBJ databases">
        <title>Draft genome of the white-rot fungus Obba rivulosa 3A-2.</title>
        <authorList>
            <consortium name="DOE Joint Genome Institute"/>
            <person name="Miettinen O."/>
            <person name="Riley R."/>
            <person name="Acob R."/>
            <person name="Barry K."/>
            <person name="Cullen D."/>
            <person name="De Vries R."/>
            <person name="Hainaut M."/>
            <person name="Hatakka A."/>
            <person name="Henrissat B."/>
            <person name="Hilden K."/>
            <person name="Kuo R."/>
            <person name="Labutti K."/>
            <person name="Lipzen A."/>
            <person name="Makela M.R."/>
            <person name="Sandor L."/>
            <person name="Spatafora J.W."/>
            <person name="Grigoriev I.V."/>
            <person name="Hibbett D.S."/>
        </authorList>
    </citation>
    <scope>NUCLEOTIDE SEQUENCE [LARGE SCALE GENOMIC DNA]</scope>
    <source>
        <strain evidence="1 2">3A-2</strain>
    </source>
</reference>
<evidence type="ECO:0000313" key="1">
    <source>
        <dbReference type="EMBL" id="OCH85814.1"/>
    </source>
</evidence>
<dbReference type="Proteomes" id="UP000250043">
    <property type="component" value="Unassembled WGS sequence"/>
</dbReference>
<name>A0A8E2APX1_9APHY</name>
<organism evidence="1 2">
    <name type="scientific">Obba rivulosa</name>
    <dbReference type="NCBI Taxonomy" id="1052685"/>
    <lineage>
        <taxon>Eukaryota</taxon>
        <taxon>Fungi</taxon>
        <taxon>Dikarya</taxon>
        <taxon>Basidiomycota</taxon>
        <taxon>Agaricomycotina</taxon>
        <taxon>Agaricomycetes</taxon>
        <taxon>Polyporales</taxon>
        <taxon>Gelatoporiaceae</taxon>
        <taxon>Obba</taxon>
    </lineage>
</organism>
<accession>A0A8E2APX1</accession>
<keyword evidence="2" id="KW-1185">Reference proteome</keyword>
<proteinExistence type="predicted"/>
<sequence length="112" mass="12771">MFESPGVRSESLVSVRSVRSCMCSCLVALVISVCKSHLPHLWQLRYEARTRGSYIYGDRLASYLPIFCLVTFAVPRTILRHRAPKCRRPTRTSLPKFLPSCRVHVQHIAVSL</sequence>
<dbReference type="AlphaFoldDB" id="A0A8E2APX1"/>
<gene>
    <name evidence="1" type="ORF">OBBRIDRAFT_281974</name>
</gene>